<sequence length="832" mass="94115">MMRQNCDRCSRIVLGQIADNPQTAQPALLPRVAPSPTVSQKSESPAPPEVPKLRHAGSRVWSELRGAIKAVGRTSQTGSEVSTTVDLVRRNTGAVQDHTLVEEPLVRAETDPRLGSSSSRSQGSRGSTTREFVRKLKQIGLPGNGTALARTQPGRRGSSFYTPPNVQSASRSEQGSTPLTDRSVTEGYSTEKTSTDSRSSVLTNGKSMCRAKRRFPWTQSSPDFSLCTIAESGTERFEPTIATVERAAAAKVYLEVRLNERLYLADSRARRMRHLEAQLYYSPHLREVEKDIVRSGVFTQESCHLRELRVLEAKSEAAARGISNVSPFLDHYEPVRVLGKGSFGVVKLVREKNQDRSAAQHKQVYAMKIIRKSEMLRNSQEGHLRAERDFLVASENAEWVVTLMCSFQDAANLYLVMEYMPGGDFLGLLVRENILIENVACFYIAEMILAVEETHRLKFIHRDIKPDNFLISATGHLKISDFGLAFDGHWSHDLSYYNYHRYSLCRKLNLDLAGDETDCRERRDTQKQVDKNRMHGSNDEGRNLEDLVGSRNRSAIRAAACSVVGTSQYMAPEWSIGIILYECLYGHTPFLSDEGRQKTKENITNFQSRFFFPHKPHVSDKGQDLLLKLIRHRSDRLCSRRYKLKDNGQLDAGRSTDFLGRHVFADDGEDIKAHRWFRNVPWDQLHMLTAPFVPRVDGPEDTRYFDESDTVADMTVAHGERALTPAEVRCVLEECHPATRNLAVDLVSKPAVEARLPGIDQQIDDALDVPPDEKSLLKRFVRECAPKERKRPRDKILRDPKTRDVALDIRKKTAFSGYTWKRMTPRTYVGLL</sequence>
<accession>A0A9P7ZDP0</accession>
<dbReference type="AlphaFoldDB" id="A0A9P7ZDP0"/>
<evidence type="ECO:0000313" key="12">
    <source>
        <dbReference type="EMBL" id="KAG9250016.1"/>
    </source>
</evidence>
<reference evidence="12" key="1">
    <citation type="journal article" date="2021" name="IMA Fungus">
        <title>Genomic characterization of three marine fungi, including Emericellopsis atlantica sp. nov. with signatures of a generalist lifestyle and marine biomass degradation.</title>
        <authorList>
            <person name="Hagestad O.C."/>
            <person name="Hou L."/>
            <person name="Andersen J.H."/>
            <person name="Hansen E.H."/>
            <person name="Altermark B."/>
            <person name="Li C."/>
            <person name="Kuhnert E."/>
            <person name="Cox R.J."/>
            <person name="Crous P.W."/>
            <person name="Spatafora J.W."/>
            <person name="Lail K."/>
            <person name="Amirebrahimi M."/>
            <person name="Lipzen A."/>
            <person name="Pangilinan J."/>
            <person name="Andreopoulos W."/>
            <person name="Hayes R.D."/>
            <person name="Ng V."/>
            <person name="Grigoriev I.V."/>
            <person name="Jackson S.A."/>
            <person name="Sutton T.D.S."/>
            <person name="Dobson A.D.W."/>
            <person name="Rama T."/>
        </authorList>
    </citation>
    <scope>NUCLEOTIDE SEQUENCE</scope>
    <source>
        <strain evidence="12">TS7</strain>
    </source>
</reference>
<keyword evidence="2" id="KW-0723">Serine/threonine-protein kinase</keyword>
<dbReference type="InterPro" id="IPR011009">
    <property type="entry name" value="Kinase-like_dom_sf"/>
</dbReference>
<dbReference type="Gene3D" id="1.10.510.10">
    <property type="entry name" value="Transferase(Phosphotransferase) domain 1"/>
    <property type="match status" value="2"/>
</dbReference>
<dbReference type="SUPFAM" id="SSF56112">
    <property type="entry name" value="Protein kinase-like (PK-like)"/>
    <property type="match status" value="1"/>
</dbReference>
<proteinExistence type="inferred from homology"/>
<keyword evidence="4 8" id="KW-0547">Nucleotide-binding</keyword>
<feature type="compositionally biased region" description="Low complexity" evidence="9">
    <location>
        <begin position="115"/>
        <end position="130"/>
    </location>
</feature>
<evidence type="ECO:0000256" key="1">
    <source>
        <dbReference type="ARBA" id="ARBA00012513"/>
    </source>
</evidence>
<feature type="region of interest" description="Disordered" evidence="9">
    <location>
        <begin position="33"/>
        <end position="58"/>
    </location>
</feature>
<keyword evidence="3" id="KW-0808">Transferase</keyword>
<dbReference type="InterPro" id="IPR017441">
    <property type="entry name" value="Protein_kinase_ATP_BS"/>
</dbReference>
<dbReference type="Gene3D" id="3.30.200.20">
    <property type="entry name" value="Phosphorylase Kinase, domain 1"/>
    <property type="match status" value="2"/>
</dbReference>
<dbReference type="PROSITE" id="PS51285">
    <property type="entry name" value="AGC_KINASE_CTER"/>
    <property type="match status" value="1"/>
</dbReference>
<protein>
    <recommendedName>
        <fullName evidence="1">non-specific serine/threonine protein kinase</fullName>
        <ecNumber evidence="1">2.7.11.1</ecNumber>
    </recommendedName>
</protein>
<evidence type="ECO:0000256" key="5">
    <source>
        <dbReference type="ARBA" id="ARBA00022777"/>
    </source>
</evidence>
<dbReference type="PROSITE" id="PS00108">
    <property type="entry name" value="PROTEIN_KINASE_ST"/>
    <property type="match status" value="1"/>
</dbReference>
<keyword evidence="6 8" id="KW-0067">ATP-binding</keyword>
<dbReference type="InterPro" id="IPR000961">
    <property type="entry name" value="AGC-kinase_C"/>
</dbReference>
<dbReference type="SMART" id="SM00220">
    <property type="entry name" value="S_TKc"/>
    <property type="match status" value="1"/>
</dbReference>
<dbReference type="GeneID" id="70297414"/>
<dbReference type="PANTHER" id="PTHR22988">
    <property type="entry name" value="MYOTONIC DYSTROPHY S/T KINASE-RELATED"/>
    <property type="match status" value="1"/>
</dbReference>
<dbReference type="InterPro" id="IPR008271">
    <property type="entry name" value="Ser/Thr_kinase_AS"/>
</dbReference>
<feature type="domain" description="Protein kinase" evidence="10">
    <location>
        <begin position="332"/>
        <end position="659"/>
    </location>
</feature>
<evidence type="ECO:0000259" key="11">
    <source>
        <dbReference type="PROSITE" id="PS51285"/>
    </source>
</evidence>
<keyword evidence="5 12" id="KW-0418">Kinase</keyword>
<dbReference type="Proteomes" id="UP000887229">
    <property type="component" value="Unassembled WGS sequence"/>
</dbReference>
<dbReference type="GO" id="GO:0004674">
    <property type="term" value="F:protein serine/threonine kinase activity"/>
    <property type="evidence" value="ECO:0007669"/>
    <property type="project" value="UniProtKB-KW"/>
</dbReference>
<evidence type="ECO:0000256" key="9">
    <source>
        <dbReference type="SAM" id="MobiDB-lite"/>
    </source>
</evidence>
<name>A0A9P7ZDP0_9HYPO</name>
<evidence type="ECO:0000256" key="3">
    <source>
        <dbReference type="ARBA" id="ARBA00022679"/>
    </source>
</evidence>
<feature type="compositionally biased region" description="Polar residues" evidence="9">
    <location>
        <begin position="159"/>
        <end position="205"/>
    </location>
</feature>
<comment type="similarity">
    <text evidence="7">Belongs to the protein kinase superfamily. STE Ser/Thr protein kinase family. COT1 subfamily.</text>
</comment>
<keyword evidence="13" id="KW-1185">Reference proteome</keyword>
<feature type="region of interest" description="Disordered" evidence="9">
    <location>
        <begin position="521"/>
        <end position="544"/>
    </location>
</feature>
<dbReference type="InterPro" id="IPR050839">
    <property type="entry name" value="Rho-assoc_Ser/Thr_Kinase"/>
</dbReference>
<dbReference type="GO" id="GO:0005524">
    <property type="term" value="F:ATP binding"/>
    <property type="evidence" value="ECO:0007669"/>
    <property type="project" value="UniProtKB-UniRule"/>
</dbReference>
<feature type="domain" description="AGC-kinase C-terminal" evidence="11">
    <location>
        <begin position="678"/>
        <end position="830"/>
    </location>
</feature>
<evidence type="ECO:0000313" key="13">
    <source>
        <dbReference type="Proteomes" id="UP000887229"/>
    </source>
</evidence>
<dbReference type="PROSITE" id="PS00107">
    <property type="entry name" value="PROTEIN_KINASE_ATP"/>
    <property type="match status" value="1"/>
</dbReference>
<evidence type="ECO:0000256" key="6">
    <source>
        <dbReference type="ARBA" id="ARBA00022840"/>
    </source>
</evidence>
<organism evidence="12 13">
    <name type="scientific">Emericellopsis atlantica</name>
    <dbReference type="NCBI Taxonomy" id="2614577"/>
    <lineage>
        <taxon>Eukaryota</taxon>
        <taxon>Fungi</taxon>
        <taxon>Dikarya</taxon>
        <taxon>Ascomycota</taxon>
        <taxon>Pezizomycotina</taxon>
        <taxon>Sordariomycetes</taxon>
        <taxon>Hypocreomycetidae</taxon>
        <taxon>Hypocreales</taxon>
        <taxon>Bionectriaceae</taxon>
        <taxon>Emericellopsis</taxon>
    </lineage>
</organism>
<dbReference type="EC" id="2.7.11.1" evidence="1"/>
<evidence type="ECO:0000256" key="7">
    <source>
        <dbReference type="ARBA" id="ARBA00038271"/>
    </source>
</evidence>
<evidence type="ECO:0000259" key="10">
    <source>
        <dbReference type="PROSITE" id="PS50011"/>
    </source>
</evidence>
<feature type="binding site" evidence="8">
    <location>
        <position position="368"/>
    </location>
    <ligand>
        <name>ATP</name>
        <dbReference type="ChEBI" id="CHEBI:30616"/>
    </ligand>
</feature>
<dbReference type="EMBL" id="MU251285">
    <property type="protein sequence ID" value="KAG9250016.1"/>
    <property type="molecule type" value="Genomic_DNA"/>
</dbReference>
<feature type="region of interest" description="Disordered" evidence="9">
    <location>
        <begin position="95"/>
        <end position="205"/>
    </location>
</feature>
<dbReference type="InterPro" id="IPR000719">
    <property type="entry name" value="Prot_kinase_dom"/>
</dbReference>
<feature type="compositionally biased region" description="Basic and acidic residues" evidence="9">
    <location>
        <begin position="99"/>
        <end position="112"/>
    </location>
</feature>
<dbReference type="PROSITE" id="PS50011">
    <property type="entry name" value="PROTEIN_KINASE_DOM"/>
    <property type="match status" value="1"/>
</dbReference>
<dbReference type="OrthoDB" id="3638488at2759"/>
<gene>
    <name evidence="12" type="ORF">F5Z01DRAFT_714911</name>
</gene>
<comment type="caution">
    <text evidence="12">The sequence shown here is derived from an EMBL/GenBank/DDBJ whole genome shotgun (WGS) entry which is preliminary data.</text>
</comment>
<dbReference type="Pfam" id="PF00069">
    <property type="entry name" value="Pkinase"/>
    <property type="match status" value="1"/>
</dbReference>
<evidence type="ECO:0000256" key="4">
    <source>
        <dbReference type="ARBA" id="ARBA00022741"/>
    </source>
</evidence>
<evidence type="ECO:0000256" key="2">
    <source>
        <dbReference type="ARBA" id="ARBA00022527"/>
    </source>
</evidence>
<evidence type="ECO:0000256" key="8">
    <source>
        <dbReference type="PROSITE-ProRule" id="PRU10141"/>
    </source>
</evidence>
<dbReference type="RefSeq" id="XP_046113940.1">
    <property type="nucleotide sequence ID" value="XM_046266511.1"/>
</dbReference>